<dbReference type="PANTHER" id="PTHR31528">
    <property type="entry name" value="4-AMINO-5-HYDROXYMETHYL-2-METHYLPYRIMIDINE PHOSPHATE SYNTHASE THI11-RELATED"/>
    <property type="match status" value="1"/>
</dbReference>
<keyword evidence="5" id="KW-0808">Transferase</keyword>
<keyword evidence="6" id="KW-0479">Metal-binding</keyword>
<feature type="domain" description="SsuA/THI5-like" evidence="12">
    <location>
        <begin position="45"/>
        <end position="252"/>
    </location>
</feature>
<dbReference type="InterPro" id="IPR015168">
    <property type="entry name" value="SsuA/THI5"/>
</dbReference>
<dbReference type="Proteomes" id="UP001351900">
    <property type="component" value="Unassembled WGS sequence"/>
</dbReference>
<protein>
    <recommendedName>
        <fullName evidence="10">Thiamine pyrimidine synthase</fullName>
    </recommendedName>
</protein>
<dbReference type="EMBL" id="JAZHOV010000001">
    <property type="protein sequence ID" value="MEF2253709.1"/>
    <property type="molecule type" value="Genomic_DNA"/>
</dbReference>
<comment type="catalytic activity">
    <reaction evidence="11">
        <text>N(6)-(pyridoxal phosphate)-L-lysyl-[4-amino-5-hydroxymethyl-2-methylpyrimidine phosphate synthase] + L-histidyl-[4-amino-5-hydroxymethyl-2-methylpyrimidine phosphate synthase] + 2 Fe(3+) + 4 H2O = L-lysyl-[4-amino-5-hydroxymethyl-2-methylpyrimidine phosphate synthase] + (2S)-2-amino-5-hydroxy-4-oxopentanoyl-[4-amino-5-hydroxymethyl-2-methylpyrimidine phosphate synthase] + 4-amino-2-methyl-5-(phosphooxymethyl)pyrimidine + 3-oxopropanoate + 2 Fe(2+) + 2 H(+)</text>
        <dbReference type="Rhea" id="RHEA:65756"/>
        <dbReference type="Rhea" id="RHEA-COMP:16892"/>
        <dbReference type="Rhea" id="RHEA-COMP:16893"/>
        <dbReference type="Rhea" id="RHEA-COMP:16894"/>
        <dbReference type="Rhea" id="RHEA-COMP:16895"/>
        <dbReference type="ChEBI" id="CHEBI:15377"/>
        <dbReference type="ChEBI" id="CHEBI:15378"/>
        <dbReference type="ChEBI" id="CHEBI:29033"/>
        <dbReference type="ChEBI" id="CHEBI:29034"/>
        <dbReference type="ChEBI" id="CHEBI:29969"/>
        <dbReference type="ChEBI" id="CHEBI:29979"/>
        <dbReference type="ChEBI" id="CHEBI:33190"/>
        <dbReference type="ChEBI" id="CHEBI:58354"/>
        <dbReference type="ChEBI" id="CHEBI:143915"/>
        <dbReference type="ChEBI" id="CHEBI:157692"/>
    </reaction>
    <physiologicalReaction direction="left-to-right" evidence="11">
        <dbReference type="Rhea" id="RHEA:65757"/>
    </physiologicalReaction>
</comment>
<keyword evidence="8" id="KW-0784">Thiamine biosynthesis</keyword>
<dbReference type="Gene3D" id="3.40.190.10">
    <property type="entry name" value="Periplasmic binding protein-like II"/>
    <property type="match status" value="2"/>
</dbReference>
<dbReference type="InterPro" id="IPR027939">
    <property type="entry name" value="NMT1/THI5"/>
</dbReference>
<evidence type="ECO:0000256" key="9">
    <source>
        <dbReference type="ARBA" id="ARBA00023004"/>
    </source>
</evidence>
<keyword evidence="9" id="KW-0408">Iron</keyword>
<evidence type="ECO:0000256" key="3">
    <source>
        <dbReference type="ARBA" id="ARBA00009406"/>
    </source>
</evidence>
<dbReference type="Pfam" id="PF09084">
    <property type="entry name" value="NMT1"/>
    <property type="match status" value="1"/>
</dbReference>
<evidence type="ECO:0000256" key="6">
    <source>
        <dbReference type="ARBA" id="ARBA00022723"/>
    </source>
</evidence>
<comment type="subunit">
    <text evidence="4">Homodimer.</text>
</comment>
<dbReference type="RefSeq" id="WP_331790450.1">
    <property type="nucleotide sequence ID" value="NZ_JAZHOV010000001.1"/>
</dbReference>
<sequence>MSALLVGLLALAGCSSEDPGTSASVSADPTVQTVPATVQLSWIFNEEFAGEYFAETAGYYAAAGLGPVQLVPGPSAGVPELISGTADVAFSDAVTIGAAVAREQAPLKILGAVFQQNPFAVISLAGGADIATPQDMIGKRIGVQDGNSALFSALLAANGIGADEVTVVPVQFDPAPLVNGEVDGFVAYLTNEPLVLEARGIATTTLPFATNGLPFVAKTITAADATIAENREMLKSFLRAEIQGWADALGNVDETVRLVTAQFGADLDLDPVAVRAGAEEQNTLVVSDETVANGLFTISPELQERTLASLSAAGIEVAADDLFDLSLLAEVYAEFPELVALGS</sequence>
<proteinExistence type="inferred from homology"/>
<keyword evidence="7" id="KW-0663">Pyridoxal phosphate</keyword>
<comment type="caution">
    <text evidence="13">The sequence shown here is derived from an EMBL/GenBank/DDBJ whole genome shotgun (WGS) entry which is preliminary data.</text>
</comment>
<evidence type="ECO:0000256" key="7">
    <source>
        <dbReference type="ARBA" id="ARBA00022898"/>
    </source>
</evidence>
<name>A0ABU7V1Z8_9MICO</name>
<dbReference type="SUPFAM" id="SSF53850">
    <property type="entry name" value="Periplasmic binding protein-like II"/>
    <property type="match status" value="1"/>
</dbReference>
<evidence type="ECO:0000256" key="2">
    <source>
        <dbReference type="ARBA" id="ARBA00004948"/>
    </source>
</evidence>
<comment type="similarity">
    <text evidence="3">Belongs to the NMT1/THI5 family.</text>
</comment>
<evidence type="ECO:0000256" key="10">
    <source>
        <dbReference type="ARBA" id="ARBA00033171"/>
    </source>
</evidence>
<evidence type="ECO:0000256" key="4">
    <source>
        <dbReference type="ARBA" id="ARBA00011738"/>
    </source>
</evidence>
<comment type="pathway">
    <text evidence="2">Cofactor biosynthesis; thiamine diphosphate biosynthesis.</text>
</comment>
<evidence type="ECO:0000313" key="13">
    <source>
        <dbReference type="EMBL" id="MEF2253709.1"/>
    </source>
</evidence>
<evidence type="ECO:0000256" key="11">
    <source>
        <dbReference type="ARBA" id="ARBA00048179"/>
    </source>
</evidence>
<dbReference type="PANTHER" id="PTHR31528:SF1">
    <property type="entry name" value="4-AMINO-5-HYDROXYMETHYL-2-METHYLPYRIMIDINE PHOSPHATE SYNTHASE THI11-RELATED"/>
    <property type="match status" value="1"/>
</dbReference>
<gene>
    <name evidence="13" type="ORF">V2V91_00990</name>
</gene>
<accession>A0ABU7V1Z8</accession>
<comment type="function">
    <text evidence="1">Responsible for the formation of the pyrimidine heterocycle in the thiamine biosynthesis pathway. Catalyzes the formation of hydroxymethylpyrimidine phosphate (HMP-P) from histidine and pyridoxal phosphate (PLP). The protein uses PLP and the active site histidine to form HMP-P, generating an inactive enzyme. The enzyme can only undergo a single turnover, which suggests it is a suicide enzyme.</text>
</comment>
<organism evidence="13 14">
    <name type="scientific">Microbacterium schleiferi</name>
    <dbReference type="NCBI Taxonomy" id="69362"/>
    <lineage>
        <taxon>Bacteria</taxon>
        <taxon>Bacillati</taxon>
        <taxon>Actinomycetota</taxon>
        <taxon>Actinomycetes</taxon>
        <taxon>Micrococcales</taxon>
        <taxon>Microbacteriaceae</taxon>
        <taxon>Microbacterium</taxon>
    </lineage>
</organism>
<reference evidence="13 14" key="1">
    <citation type="submission" date="2024-01" db="EMBL/GenBank/DDBJ databases">
        <title>the genome sequence of strain Microbacterium schleiferi NBRC 15075.</title>
        <authorList>
            <person name="Ding Y."/>
            <person name="Zhang G."/>
        </authorList>
    </citation>
    <scope>NUCLEOTIDE SEQUENCE [LARGE SCALE GENOMIC DNA]</scope>
    <source>
        <strain evidence="13 14">NBRC 15075</strain>
    </source>
</reference>
<evidence type="ECO:0000256" key="5">
    <source>
        <dbReference type="ARBA" id="ARBA00022679"/>
    </source>
</evidence>
<evidence type="ECO:0000259" key="12">
    <source>
        <dbReference type="Pfam" id="PF09084"/>
    </source>
</evidence>
<evidence type="ECO:0000313" key="14">
    <source>
        <dbReference type="Proteomes" id="UP001351900"/>
    </source>
</evidence>
<evidence type="ECO:0000256" key="1">
    <source>
        <dbReference type="ARBA" id="ARBA00003469"/>
    </source>
</evidence>
<keyword evidence="14" id="KW-1185">Reference proteome</keyword>
<evidence type="ECO:0000256" key="8">
    <source>
        <dbReference type="ARBA" id="ARBA00022977"/>
    </source>
</evidence>